<dbReference type="Pfam" id="PF12401">
    <property type="entry name" value="FhaA_N"/>
    <property type="match status" value="1"/>
</dbReference>
<evidence type="ECO:0000313" key="4">
    <source>
        <dbReference type="EMBL" id="RRO86495.1"/>
    </source>
</evidence>
<evidence type="ECO:0000256" key="1">
    <source>
        <dbReference type="ARBA" id="ARBA00022553"/>
    </source>
</evidence>
<dbReference type="SMART" id="SM00240">
    <property type="entry name" value="FHA"/>
    <property type="match status" value="1"/>
</dbReference>
<feature type="region of interest" description="Disordered" evidence="2">
    <location>
        <begin position="129"/>
        <end position="344"/>
    </location>
</feature>
<gene>
    <name evidence="4" type="ORF">CXF48_06785</name>
</gene>
<dbReference type="InterPro" id="IPR000253">
    <property type="entry name" value="FHA_dom"/>
</dbReference>
<feature type="compositionally biased region" description="Basic and acidic residues" evidence="2">
    <location>
        <begin position="331"/>
        <end position="344"/>
    </location>
</feature>
<name>A0A3R8PHG7_9CORY</name>
<evidence type="ECO:0000259" key="3">
    <source>
        <dbReference type="PROSITE" id="PS50006"/>
    </source>
</evidence>
<dbReference type="InterPro" id="IPR042287">
    <property type="entry name" value="FhaA_N_sf"/>
</dbReference>
<dbReference type="InterPro" id="IPR050923">
    <property type="entry name" value="Cell_Proc_Reg/RNA_Proc"/>
</dbReference>
<dbReference type="PANTHER" id="PTHR23308">
    <property type="entry name" value="NUCLEAR INHIBITOR OF PROTEIN PHOSPHATASE-1"/>
    <property type="match status" value="1"/>
</dbReference>
<dbReference type="Pfam" id="PF00498">
    <property type="entry name" value="FHA"/>
    <property type="match status" value="1"/>
</dbReference>
<dbReference type="InterPro" id="IPR008984">
    <property type="entry name" value="SMAD_FHA_dom_sf"/>
</dbReference>
<dbReference type="SUPFAM" id="SSF49879">
    <property type="entry name" value="SMAD/FHA domain"/>
    <property type="match status" value="1"/>
</dbReference>
<accession>A0A3R8PHG7</accession>
<evidence type="ECO:0000313" key="5">
    <source>
        <dbReference type="Proteomes" id="UP000276526"/>
    </source>
</evidence>
<dbReference type="PROSITE" id="PS50006">
    <property type="entry name" value="FHA_DOMAIN"/>
    <property type="match status" value="1"/>
</dbReference>
<evidence type="ECO:0000256" key="2">
    <source>
        <dbReference type="SAM" id="MobiDB-lite"/>
    </source>
</evidence>
<feature type="domain" description="FHA" evidence="3">
    <location>
        <begin position="370"/>
        <end position="419"/>
    </location>
</feature>
<dbReference type="EMBL" id="PQNK01000009">
    <property type="protein sequence ID" value="RRO86495.1"/>
    <property type="molecule type" value="Genomic_DNA"/>
</dbReference>
<keyword evidence="1" id="KW-0597">Phosphoprotein</keyword>
<feature type="compositionally biased region" description="Basic and acidic residues" evidence="2">
    <location>
        <begin position="184"/>
        <end position="201"/>
    </location>
</feature>
<comment type="caution">
    <text evidence="4">The sequence shown here is derived from an EMBL/GenBank/DDBJ whole genome shotgun (WGS) entry which is preliminary data.</text>
</comment>
<organism evidence="4 5">
    <name type="scientific">Corynebacterium bovis</name>
    <dbReference type="NCBI Taxonomy" id="36808"/>
    <lineage>
        <taxon>Bacteria</taxon>
        <taxon>Bacillati</taxon>
        <taxon>Actinomycetota</taxon>
        <taxon>Actinomycetes</taxon>
        <taxon>Mycobacteriales</taxon>
        <taxon>Corynebacteriaceae</taxon>
        <taxon>Corynebacterium</taxon>
    </lineage>
</organism>
<proteinExistence type="predicted"/>
<feature type="compositionally biased region" description="Low complexity" evidence="2">
    <location>
        <begin position="129"/>
        <end position="149"/>
    </location>
</feature>
<dbReference type="CDD" id="cd22668">
    <property type="entry name" value="FHA_FhaA-like"/>
    <property type="match status" value="1"/>
</dbReference>
<dbReference type="InterPro" id="IPR022128">
    <property type="entry name" value="FhaA_N"/>
</dbReference>
<dbReference type="Proteomes" id="UP000276526">
    <property type="component" value="Unassembled WGS sequence"/>
</dbReference>
<protein>
    <submittedName>
        <fullName evidence="4">DUF2662 domain-containing protein</fullName>
    </submittedName>
</protein>
<sequence>MDLFGRFRKLDSSLQRGLDNGFARVFGGEVVPAEIDELLKQEAEDALMEDSAGTLFAPSYYSVHVSDRDHAALLEDRPDLADSLRDRLARFLRNEGWTTDEVVAVDIVRDSALHTGQLKAVSHFRRPVAPGGADGADSADSADGAAGRYAAGGGAGADRRDPAPASDGQVEWPHRAGPARRSVAGKEYDAPSPEHEPDHAAGQRPDTGGARDGSAADVAGAAGASAALGSVVNPGHGTGLSRDGRDDRSAAPADGWPEPRRDSEPQERPDPLPHPGETAYPQARTPEDVNPDDTTTEPPYTPHSYPGTEVVTHSNMPDPVSGGAGRRGHGAHAEDGADGADRDPAVPEAQVSLHLRDGSDRTFVLRHGSNLVGRGNAVDLRIPDTGVSRQHADITWDGYDAVLTDLQSTNGTTVNEIPVDNWLLADGDVIAMGHSEIEVRFS</sequence>
<reference evidence="4 5" key="1">
    <citation type="submission" date="2018-01" db="EMBL/GenBank/DDBJ databases">
        <title>Twenty Corynebacterium bovis Genomes.</title>
        <authorList>
            <person name="Gulvik C.A."/>
        </authorList>
    </citation>
    <scope>NUCLEOTIDE SEQUENCE [LARGE SCALE GENOMIC DNA]</scope>
    <source>
        <strain evidence="4 5">F6900</strain>
    </source>
</reference>
<dbReference type="RefSeq" id="WP_125207195.1">
    <property type="nucleotide sequence ID" value="NZ_PQNK01000009.1"/>
</dbReference>
<dbReference type="Gene3D" id="3.30.2320.60">
    <property type="entry name" value="FhaA, phosphopeptide-binding domain (DUF3662)"/>
    <property type="match status" value="1"/>
</dbReference>
<feature type="compositionally biased region" description="Basic and acidic residues" evidence="2">
    <location>
        <begin position="257"/>
        <end position="271"/>
    </location>
</feature>
<dbReference type="AlphaFoldDB" id="A0A3R8PHG7"/>
<dbReference type="Gene3D" id="2.60.200.20">
    <property type="match status" value="1"/>
</dbReference>
<feature type="compositionally biased region" description="Low complexity" evidence="2">
    <location>
        <begin position="212"/>
        <end position="232"/>
    </location>
</feature>